<dbReference type="Pfam" id="PF01794">
    <property type="entry name" value="Ferric_reduct"/>
    <property type="match status" value="1"/>
</dbReference>
<dbReference type="InterPro" id="IPR001433">
    <property type="entry name" value="OxRdtase_FAD/NAD-bd"/>
</dbReference>
<feature type="domain" description="FAD-binding FR-type" evidence="6">
    <location>
        <begin position="219"/>
        <end position="320"/>
    </location>
</feature>
<dbReference type="PATRIC" id="fig|631454.5.peg.2199"/>
<evidence type="ECO:0000313" key="8">
    <source>
        <dbReference type="Proteomes" id="UP000017819"/>
    </source>
</evidence>
<dbReference type="GO" id="GO:0016491">
    <property type="term" value="F:oxidoreductase activity"/>
    <property type="evidence" value="ECO:0007669"/>
    <property type="project" value="InterPro"/>
</dbReference>
<name>V4QYV6_9HYPH</name>
<dbReference type="EMBL" id="AWXZ01000029">
    <property type="protein sequence ID" value="ESR24907.1"/>
    <property type="molecule type" value="Genomic_DNA"/>
</dbReference>
<dbReference type="Gene3D" id="2.40.30.10">
    <property type="entry name" value="Translation factors"/>
    <property type="match status" value="1"/>
</dbReference>
<dbReference type="SUPFAM" id="SSF63380">
    <property type="entry name" value="Riboflavin synthase domain-like"/>
    <property type="match status" value="1"/>
</dbReference>
<reference evidence="7 8" key="1">
    <citation type="journal article" date="2014" name="Genome Announc.">
        <title>Draft Genome Sequence of Lutibaculum baratangense Strain AMV1T, Isolated from a Mud Volcano in Andamans, India.</title>
        <authorList>
            <person name="Singh A."/>
            <person name="Sreenivas A."/>
            <person name="Sathyanarayana Reddy G."/>
            <person name="Pinnaka A.K."/>
            <person name="Shivaji S."/>
        </authorList>
    </citation>
    <scope>NUCLEOTIDE SEQUENCE [LARGE SCALE GENOMIC DNA]</scope>
    <source>
        <strain evidence="7 8">AMV1</strain>
    </source>
</reference>
<dbReference type="Gene3D" id="3.40.50.80">
    <property type="entry name" value="Nucleotide-binding domain of ferredoxin-NADP reductase (FNR) module"/>
    <property type="match status" value="1"/>
</dbReference>
<dbReference type="InterPro" id="IPR013130">
    <property type="entry name" value="Fe3_Rdtase_TM_dom"/>
</dbReference>
<keyword evidence="2 5" id="KW-0812">Transmembrane</keyword>
<dbReference type="InterPro" id="IPR013112">
    <property type="entry name" value="FAD-bd_8"/>
</dbReference>
<evidence type="ECO:0000259" key="6">
    <source>
        <dbReference type="PROSITE" id="PS51384"/>
    </source>
</evidence>
<evidence type="ECO:0000256" key="2">
    <source>
        <dbReference type="ARBA" id="ARBA00022692"/>
    </source>
</evidence>
<sequence>MRDQSVFAASAPARAALPGWALASLYVAAALLPLVLAVGTGVPPADAWSEAGTAAGSVALASMAVQFVTSGRFETFAGRLGIDVTMAFHKQAARWILMAVILHPLLYVAPTLIDNPARGVDRILGMFAAPRLATGVVAWLAAILLVLLAVLRERLPFPYEAWRGGHLVLAVVAVAGGLHHALTVGTYAAERIVAIAWLAVAGLVVASIAVLYGVRWWRLRRDGWRLVSNTKIGTALWELELAPERDTGTFRYGAGQFVWMTVAPRLFPLFDHPFSIASSPRQPGLRLVIKEIGDFTRRIGEVKPGTRIGIDGPHGSFAVDGRDADAILLVAGGVGIAPILGLLRDLAASADPRPVRLVYGGGSPDKIVAQREIAEFASLIDLEVDLVSETPAAGWKGSVGMIDRARLEVALRGLDRTRTLAMICGRHGMITSAADALLDLGLPIQNVVYERFDYSAGPGSRADRRQNGRFAAIGLVLAAGAAAFALR</sequence>
<dbReference type="PROSITE" id="PS51384">
    <property type="entry name" value="FAD_FR"/>
    <property type="match status" value="1"/>
</dbReference>
<dbReference type="Proteomes" id="UP000017819">
    <property type="component" value="Unassembled WGS sequence"/>
</dbReference>
<keyword evidence="4 5" id="KW-0472">Membrane</keyword>
<comment type="subcellular location">
    <subcellularLocation>
        <location evidence="1">Membrane</location>
        <topology evidence="1">Multi-pass membrane protein</topology>
    </subcellularLocation>
</comment>
<dbReference type="SUPFAM" id="SSF52343">
    <property type="entry name" value="Ferredoxin reductase-like, C-terminal NADP-linked domain"/>
    <property type="match status" value="1"/>
</dbReference>
<dbReference type="InterPro" id="IPR039261">
    <property type="entry name" value="FNR_nucleotide-bd"/>
</dbReference>
<organism evidence="7 8">
    <name type="scientific">Lutibaculum baratangense AMV1</name>
    <dbReference type="NCBI Taxonomy" id="631454"/>
    <lineage>
        <taxon>Bacteria</taxon>
        <taxon>Pseudomonadati</taxon>
        <taxon>Pseudomonadota</taxon>
        <taxon>Alphaproteobacteria</taxon>
        <taxon>Hyphomicrobiales</taxon>
        <taxon>Tepidamorphaceae</taxon>
        <taxon>Lutibaculum</taxon>
    </lineage>
</organism>
<keyword evidence="8" id="KW-1185">Reference proteome</keyword>
<dbReference type="InterPro" id="IPR017927">
    <property type="entry name" value="FAD-bd_FR_type"/>
</dbReference>
<dbReference type="RefSeq" id="WP_023432360.1">
    <property type="nucleotide sequence ID" value="NZ_AWXZ01000029.1"/>
</dbReference>
<feature type="transmembrane region" description="Helical" evidence="5">
    <location>
        <begin position="470"/>
        <end position="486"/>
    </location>
</feature>
<dbReference type="eggNOG" id="COG4097">
    <property type="taxonomic scope" value="Bacteria"/>
</dbReference>
<feature type="transmembrane region" description="Helical" evidence="5">
    <location>
        <begin position="92"/>
        <end position="112"/>
    </location>
</feature>
<feature type="transmembrane region" description="Helical" evidence="5">
    <location>
        <begin position="163"/>
        <end position="182"/>
    </location>
</feature>
<feature type="transmembrane region" description="Helical" evidence="5">
    <location>
        <begin position="51"/>
        <end position="71"/>
    </location>
</feature>
<dbReference type="InterPro" id="IPR050415">
    <property type="entry name" value="MRET"/>
</dbReference>
<dbReference type="PANTHER" id="PTHR47354:SF5">
    <property type="entry name" value="PROTEIN RFBI"/>
    <property type="match status" value="1"/>
</dbReference>
<evidence type="ECO:0000313" key="7">
    <source>
        <dbReference type="EMBL" id="ESR24907.1"/>
    </source>
</evidence>
<proteinExistence type="predicted"/>
<dbReference type="PRINTS" id="PR00410">
    <property type="entry name" value="PHEHYDRXLASE"/>
</dbReference>
<evidence type="ECO:0000256" key="5">
    <source>
        <dbReference type="SAM" id="Phobius"/>
    </source>
</evidence>
<dbReference type="GO" id="GO:0016020">
    <property type="term" value="C:membrane"/>
    <property type="evidence" value="ECO:0007669"/>
    <property type="project" value="UniProtKB-SubCell"/>
</dbReference>
<protein>
    <recommendedName>
        <fullName evidence="6">FAD-binding FR-type domain-containing protein</fullName>
    </recommendedName>
</protein>
<keyword evidence="3 5" id="KW-1133">Transmembrane helix</keyword>
<dbReference type="Pfam" id="PF08022">
    <property type="entry name" value="FAD_binding_8"/>
    <property type="match status" value="1"/>
</dbReference>
<feature type="transmembrane region" description="Helical" evidence="5">
    <location>
        <begin position="20"/>
        <end position="39"/>
    </location>
</feature>
<evidence type="ECO:0000256" key="3">
    <source>
        <dbReference type="ARBA" id="ARBA00022989"/>
    </source>
</evidence>
<evidence type="ECO:0000256" key="4">
    <source>
        <dbReference type="ARBA" id="ARBA00023136"/>
    </source>
</evidence>
<comment type="caution">
    <text evidence="7">The sequence shown here is derived from an EMBL/GenBank/DDBJ whole genome shotgun (WGS) entry which is preliminary data.</text>
</comment>
<dbReference type="AlphaFoldDB" id="V4QYV6"/>
<dbReference type="PANTHER" id="PTHR47354">
    <property type="entry name" value="NADH OXIDOREDUCTASE HCR"/>
    <property type="match status" value="1"/>
</dbReference>
<feature type="transmembrane region" description="Helical" evidence="5">
    <location>
        <begin position="132"/>
        <end position="151"/>
    </location>
</feature>
<dbReference type="Pfam" id="PF00175">
    <property type="entry name" value="NAD_binding_1"/>
    <property type="match status" value="1"/>
</dbReference>
<dbReference type="InterPro" id="IPR017938">
    <property type="entry name" value="Riboflavin_synthase-like_b-brl"/>
</dbReference>
<accession>V4QYV6</accession>
<evidence type="ECO:0000256" key="1">
    <source>
        <dbReference type="ARBA" id="ARBA00004141"/>
    </source>
</evidence>
<dbReference type="STRING" id="631454.N177_2230"/>
<feature type="transmembrane region" description="Helical" evidence="5">
    <location>
        <begin position="194"/>
        <end position="214"/>
    </location>
</feature>
<gene>
    <name evidence="7" type="ORF">N177_2230</name>
</gene>
<dbReference type="OrthoDB" id="9786134at2"/>